<evidence type="ECO:0000313" key="2">
    <source>
        <dbReference type="Proteomes" id="UP000252585"/>
    </source>
</evidence>
<proteinExistence type="predicted"/>
<dbReference type="Proteomes" id="UP000252585">
    <property type="component" value="Unassembled WGS sequence"/>
</dbReference>
<comment type="caution">
    <text evidence="1">The sequence shown here is derived from an EMBL/GenBank/DDBJ whole genome shotgun (WGS) entry which is preliminary data.</text>
</comment>
<evidence type="ECO:0000313" key="1">
    <source>
        <dbReference type="EMBL" id="RCW63780.1"/>
    </source>
</evidence>
<dbReference type="EMBL" id="QPJJ01000016">
    <property type="protein sequence ID" value="RCW63780.1"/>
    <property type="molecule type" value="Genomic_DNA"/>
</dbReference>
<name>A0A368X705_9BACI</name>
<sequence length="102" mass="12365">MAFGITRATLKEWKQTVKKGKIAFLTHYWIDERFPNCNTVTKVGCADLNLLIKWGEKYQLQPEWIHRDPQFPHFDLFGDIQLKILKEENQWEDIWRFELNKK</sequence>
<gene>
    <name evidence="1" type="ORF">DFR57_11659</name>
</gene>
<dbReference type="OrthoDB" id="2361368at2"/>
<dbReference type="RefSeq" id="WP_114354148.1">
    <property type="nucleotide sequence ID" value="NZ_QPJJ01000016.1"/>
</dbReference>
<reference evidence="1 2" key="1">
    <citation type="submission" date="2018-07" db="EMBL/GenBank/DDBJ databases">
        <title>Genomic Encyclopedia of Type Strains, Phase IV (KMG-IV): sequencing the most valuable type-strain genomes for metagenomic binning, comparative biology and taxonomic classification.</title>
        <authorList>
            <person name="Goeker M."/>
        </authorList>
    </citation>
    <scope>NUCLEOTIDE SEQUENCE [LARGE SCALE GENOMIC DNA]</scope>
    <source>
        <strain evidence="1 2">DSM 27696</strain>
    </source>
</reference>
<protein>
    <submittedName>
        <fullName evidence="1">Uncharacterized protein</fullName>
    </submittedName>
</protein>
<organism evidence="1 2">
    <name type="scientific">Saliterribacillus persicus</name>
    <dbReference type="NCBI Taxonomy" id="930114"/>
    <lineage>
        <taxon>Bacteria</taxon>
        <taxon>Bacillati</taxon>
        <taxon>Bacillota</taxon>
        <taxon>Bacilli</taxon>
        <taxon>Bacillales</taxon>
        <taxon>Bacillaceae</taxon>
        <taxon>Saliterribacillus</taxon>
    </lineage>
</organism>
<dbReference type="AlphaFoldDB" id="A0A368X705"/>
<keyword evidence="2" id="KW-1185">Reference proteome</keyword>
<accession>A0A368X705</accession>